<name>A0A9P4S607_9PEZI</name>
<evidence type="ECO:0000313" key="12">
    <source>
        <dbReference type="Proteomes" id="UP000799429"/>
    </source>
</evidence>
<dbReference type="OrthoDB" id="194865at2759"/>
<protein>
    <recommendedName>
        <fullName evidence="2 7">Protein phosphatase methylesterase 1</fullName>
        <shortName evidence="7">PME-1</shortName>
        <ecNumber evidence="7">3.1.1.-</ecNumber>
    </recommendedName>
</protein>
<dbReference type="GO" id="GO:0051723">
    <property type="term" value="F:protein methylesterase activity"/>
    <property type="evidence" value="ECO:0007669"/>
    <property type="project" value="UniProtKB-EC"/>
</dbReference>
<comment type="similarity">
    <text evidence="1 7">Belongs to the AB hydrolase superfamily.</text>
</comment>
<feature type="compositionally biased region" description="Acidic residues" evidence="9">
    <location>
        <begin position="25"/>
        <end position="34"/>
    </location>
</feature>
<evidence type="ECO:0000256" key="4">
    <source>
        <dbReference type="ARBA" id="ARBA00022801"/>
    </source>
</evidence>
<evidence type="ECO:0000256" key="8">
    <source>
        <dbReference type="PIRSR" id="PIRSR022950-1"/>
    </source>
</evidence>
<dbReference type="Gene3D" id="3.40.50.1820">
    <property type="entry name" value="alpha/beta hydrolase"/>
    <property type="match status" value="1"/>
</dbReference>
<proteinExistence type="inferred from homology"/>
<dbReference type="EC" id="3.1.1.-" evidence="7"/>
<dbReference type="EMBL" id="MU006104">
    <property type="protein sequence ID" value="KAF2836316.1"/>
    <property type="molecule type" value="Genomic_DNA"/>
</dbReference>
<evidence type="ECO:0000256" key="7">
    <source>
        <dbReference type="PIRNR" id="PIRNR022950"/>
    </source>
</evidence>
<comment type="catalytic activity">
    <reaction evidence="6">
        <text>[phosphatase 2A protein]-C-terminal L-leucine methyl ester + H2O = [phosphatase 2A protein]-C-terminal L-leucine + methanol + H(+)</text>
        <dbReference type="Rhea" id="RHEA:48548"/>
        <dbReference type="Rhea" id="RHEA-COMP:12134"/>
        <dbReference type="Rhea" id="RHEA-COMP:12135"/>
        <dbReference type="ChEBI" id="CHEBI:15377"/>
        <dbReference type="ChEBI" id="CHEBI:15378"/>
        <dbReference type="ChEBI" id="CHEBI:17790"/>
        <dbReference type="ChEBI" id="CHEBI:90516"/>
        <dbReference type="ChEBI" id="CHEBI:90517"/>
        <dbReference type="EC" id="3.1.1.89"/>
    </reaction>
</comment>
<evidence type="ECO:0000256" key="9">
    <source>
        <dbReference type="SAM" id="MobiDB-lite"/>
    </source>
</evidence>
<comment type="function">
    <text evidence="5">Demethylates proteins that have been reversibly carboxymethylated. Demethylates the phosphatase PP2A catalytic subunit.</text>
</comment>
<dbReference type="PANTHER" id="PTHR14189:SF0">
    <property type="entry name" value="PROTEIN PHOSPHATASE METHYLESTERASE 1"/>
    <property type="match status" value="1"/>
</dbReference>
<dbReference type="PIRSF" id="PIRSF022950">
    <property type="entry name" value="PPase_methylesterase_euk"/>
    <property type="match status" value="1"/>
</dbReference>
<reference evidence="11" key="1">
    <citation type="journal article" date="2020" name="Stud. Mycol.">
        <title>101 Dothideomycetes genomes: a test case for predicting lifestyles and emergence of pathogens.</title>
        <authorList>
            <person name="Haridas S."/>
            <person name="Albert R."/>
            <person name="Binder M."/>
            <person name="Bloem J."/>
            <person name="Labutti K."/>
            <person name="Salamov A."/>
            <person name="Andreopoulos B."/>
            <person name="Baker S."/>
            <person name="Barry K."/>
            <person name="Bills G."/>
            <person name="Bluhm B."/>
            <person name="Cannon C."/>
            <person name="Castanera R."/>
            <person name="Culley D."/>
            <person name="Daum C."/>
            <person name="Ezra D."/>
            <person name="Gonzalez J."/>
            <person name="Henrissat B."/>
            <person name="Kuo A."/>
            <person name="Liang C."/>
            <person name="Lipzen A."/>
            <person name="Lutzoni F."/>
            <person name="Magnuson J."/>
            <person name="Mondo S."/>
            <person name="Nolan M."/>
            <person name="Ohm R."/>
            <person name="Pangilinan J."/>
            <person name="Park H.-J."/>
            <person name="Ramirez L."/>
            <person name="Alfaro M."/>
            <person name="Sun H."/>
            <person name="Tritt A."/>
            <person name="Yoshinaga Y."/>
            <person name="Zwiers L.-H."/>
            <person name="Turgeon B."/>
            <person name="Goodwin S."/>
            <person name="Spatafora J."/>
            <person name="Crous P."/>
            <person name="Grigoriev I."/>
        </authorList>
    </citation>
    <scope>NUCLEOTIDE SEQUENCE</scope>
    <source>
        <strain evidence="11">CBS 101060</strain>
    </source>
</reference>
<evidence type="ECO:0000256" key="6">
    <source>
        <dbReference type="ARBA" id="ARBA00049203"/>
    </source>
</evidence>
<evidence type="ECO:0000256" key="5">
    <source>
        <dbReference type="ARBA" id="ARBA00024741"/>
    </source>
</evidence>
<feature type="domain" description="AB hydrolase-1" evidence="10">
    <location>
        <begin position="97"/>
        <end position="348"/>
    </location>
</feature>
<evidence type="ECO:0000256" key="3">
    <source>
        <dbReference type="ARBA" id="ARBA00022487"/>
    </source>
</evidence>
<feature type="active site" evidence="8">
    <location>
        <position position="183"/>
    </location>
</feature>
<feature type="active site" evidence="8">
    <location>
        <position position="209"/>
    </location>
</feature>
<dbReference type="InterPro" id="IPR029058">
    <property type="entry name" value="AB_hydrolase_fold"/>
</dbReference>
<sequence length="377" mass="41553">MSDLAKSFAKAKLSALPPESPLTEEGGEIIEDDASSASSVSSTGTVRPTSSHPSVQPVAWTDFFQQELYLEKDFPDGQKAKYHVYLTPPETPKSPFFVLHHGAGSSGLSFALFAQDLHRQIPHAGILCVEAREHGSIVWTAAGDVNNDLSIDILSQDMAEMIHLTKERMNWPDIPNTLYVGHSLGGAVVTDAAKRELLGNKLLGYAVLDVVEGSAMEALKSMQSYLTSRPSIFPTLDAAIEWHIRSRTLRNIESARASVPSLLMQTPSGGWRWKTDLSRTEAYWSNWFTGMSSKFLSAKGAKLLLLAGTDRLDKDLMIGQMQGKFQLQVFPAAGHFLQEDMPERTADVIVEFWKRNDRSTLVLPPKVSDLIKQGVKV</sequence>
<organism evidence="11 12">
    <name type="scientific">Patellaria atrata CBS 101060</name>
    <dbReference type="NCBI Taxonomy" id="1346257"/>
    <lineage>
        <taxon>Eukaryota</taxon>
        <taxon>Fungi</taxon>
        <taxon>Dikarya</taxon>
        <taxon>Ascomycota</taxon>
        <taxon>Pezizomycotina</taxon>
        <taxon>Dothideomycetes</taxon>
        <taxon>Dothideomycetes incertae sedis</taxon>
        <taxon>Patellariales</taxon>
        <taxon>Patellariaceae</taxon>
        <taxon>Patellaria</taxon>
    </lineage>
</organism>
<comment type="caution">
    <text evidence="11">The sequence shown here is derived from an EMBL/GenBank/DDBJ whole genome shotgun (WGS) entry which is preliminary data.</text>
</comment>
<dbReference type="InterPro" id="IPR000073">
    <property type="entry name" value="AB_hydrolase_1"/>
</dbReference>
<accession>A0A9P4S607</accession>
<feature type="active site" evidence="8">
    <location>
        <position position="335"/>
    </location>
</feature>
<feature type="compositionally biased region" description="Low complexity" evidence="9">
    <location>
        <begin position="1"/>
        <end position="16"/>
    </location>
</feature>
<feature type="region of interest" description="Disordered" evidence="9">
    <location>
        <begin position="1"/>
        <end position="54"/>
    </location>
</feature>
<dbReference type="AlphaFoldDB" id="A0A9P4S607"/>
<keyword evidence="12" id="KW-1185">Reference proteome</keyword>
<evidence type="ECO:0000313" key="11">
    <source>
        <dbReference type="EMBL" id="KAF2836316.1"/>
    </source>
</evidence>
<dbReference type="PANTHER" id="PTHR14189">
    <property type="entry name" value="PROTEIN PHOSPHATASE METHYLESTERASE-1 RELATED"/>
    <property type="match status" value="1"/>
</dbReference>
<dbReference type="SUPFAM" id="SSF53474">
    <property type="entry name" value="alpha/beta-Hydrolases"/>
    <property type="match status" value="1"/>
</dbReference>
<dbReference type="Proteomes" id="UP000799429">
    <property type="component" value="Unassembled WGS sequence"/>
</dbReference>
<feature type="compositionally biased region" description="Polar residues" evidence="9">
    <location>
        <begin position="43"/>
        <end position="54"/>
    </location>
</feature>
<evidence type="ECO:0000256" key="1">
    <source>
        <dbReference type="ARBA" id="ARBA00008645"/>
    </source>
</evidence>
<keyword evidence="4 7" id="KW-0378">Hydrolase</keyword>
<dbReference type="Pfam" id="PF12697">
    <property type="entry name" value="Abhydrolase_6"/>
    <property type="match status" value="1"/>
</dbReference>
<evidence type="ECO:0000256" key="2">
    <source>
        <dbReference type="ARBA" id="ARBA00020672"/>
    </source>
</evidence>
<gene>
    <name evidence="11" type="ORF">M501DRAFT_940230</name>
</gene>
<keyword evidence="3 7" id="KW-0719">Serine esterase</keyword>
<evidence type="ECO:0000259" key="10">
    <source>
        <dbReference type="Pfam" id="PF12697"/>
    </source>
</evidence>
<dbReference type="InterPro" id="IPR016812">
    <property type="entry name" value="PPase_methylesterase_euk"/>
</dbReference>